<proteinExistence type="predicted"/>
<reference evidence="1 2" key="1">
    <citation type="submission" date="2018-10" db="EMBL/GenBank/DDBJ databases">
        <title>Falsibacillus sp. genome draft.</title>
        <authorList>
            <person name="Shi S."/>
        </authorList>
    </citation>
    <scope>NUCLEOTIDE SEQUENCE [LARGE SCALE GENOMIC DNA]</scope>
    <source>
        <strain evidence="1 2">GY 10110</strain>
    </source>
</reference>
<dbReference type="Proteomes" id="UP000276770">
    <property type="component" value="Unassembled WGS sequence"/>
</dbReference>
<dbReference type="AlphaFoldDB" id="A0A3L7K221"/>
<dbReference type="RefSeq" id="WP_121679087.1">
    <property type="nucleotide sequence ID" value="NZ_RCVZ01000002.1"/>
</dbReference>
<protein>
    <submittedName>
        <fullName evidence="1">Uncharacterized protein</fullName>
    </submittedName>
</protein>
<evidence type="ECO:0000313" key="1">
    <source>
        <dbReference type="EMBL" id="RLQ97137.1"/>
    </source>
</evidence>
<dbReference type="OrthoDB" id="2908547at2"/>
<accession>A0A3L7K221</accession>
<gene>
    <name evidence="1" type="ORF">D9X91_02995</name>
</gene>
<dbReference type="EMBL" id="RCVZ01000002">
    <property type="protein sequence ID" value="RLQ97137.1"/>
    <property type="molecule type" value="Genomic_DNA"/>
</dbReference>
<organism evidence="1 2">
    <name type="scientific">Falsibacillus albus</name>
    <dbReference type="NCBI Taxonomy" id="2478915"/>
    <lineage>
        <taxon>Bacteria</taxon>
        <taxon>Bacillati</taxon>
        <taxon>Bacillota</taxon>
        <taxon>Bacilli</taxon>
        <taxon>Bacillales</taxon>
        <taxon>Bacillaceae</taxon>
        <taxon>Falsibacillus</taxon>
    </lineage>
</organism>
<comment type="caution">
    <text evidence="1">The sequence shown here is derived from an EMBL/GenBank/DDBJ whole genome shotgun (WGS) entry which is preliminary data.</text>
</comment>
<sequence>MDSLETVESLYRDFFSGTKYDCQSNALFFQILFLKWANDQFFLDRNEMKKDFLIRGICEREVEFLLEEPGLYKSFFLPMHTRWSALMKWMTQASDSELQLFPVCKEINCCQTGENCISIFEEVSFPTEIVLKLVEMMDVLQLNEGNEKIGEFIIEKYNPCKKEGY</sequence>
<name>A0A3L7K221_9BACI</name>
<keyword evidence="2" id="KW-1185">Reference proteome</keyword>
<evidence type="ECO:0000313" key="2">
    <source>
        <dbReference type="Proteomes" id="UP000276770"/>
    </source>
</evidence>